<dbReference type="GO" id="GO:0005886">
    <property type="term" value="C:plasma membrane"/>
    <property type="evidence" value="ECO:0007669"/>
    <property type="project" value="UniProtKB-SubCell"/>
</dbReference>
<evidence type="ECO:0000256" key="1">
    <source>
        <dbReference type="ARBA" id="ARBA00004651"/>
    </source>
</evidence>
<dbReference type="Proteomes" id="UP000271380">
    <property type="component" value="Chromosome"/>
</dbReference>
<accession>A0A0F6QZ40</accession>
<sequence>MTLEFIATLIGLNLLGMITPGPDIFLITRLATRSRVHAFAAIAGISTGVAFWVSLTVFGAAALIQGHPTGFRIFQIFGAIWLLWLAWSMLRAQPASPDKDINEIFGTPRISYRQGLLTNLSNPKIVLYFAAIIAPVMPANPSLTTALIIIAIIVSSSIVGFGLLAALLSTTTMQRRFLAFSIWIDRVAGVFFLIAGSALLVTAVLALAGIG</sequence>
<keyword evidence="9" id="KW-1185">Reference proteome</keyword>
<reference evidence="7 9" key="1">
    <citation type="journal article" date="2015" name="Genome Announc.">
        <title>Complete Genome Sequence of Corynebacterium kutscheri DSM 20755, a Corynebacterial Type Strain with Remarkably Low G+C Content of Chromosomal DNA.</title>
        <authorList>
            <person name="Ruckert C."/>
            <person name="Albersmeier A."/>
            <person name="Winkler A."/>
            <person name="Tauch A."/>
        </authorList>
    </citation>
    <scope>NUCLEOTIDE SEQUENCE [LARGE SCALE GENOMIC DNA]</scope>
    <source>
        <strain evidence="7 9">DSM 20755</strain>
    </source>
</reference>
<dbReference type="InterPro" id="IPR001123">
    <property type="entry name" value="LeuE-type"/>
</dbReference>
<feature type="transmembrane region" description="Helical" evidence="6">
    <location>
        <begin position="143"/>
        <end position="168"/>
    </location>
</feature>
<gene>
    <name evidence="8" type="primary">rhtC</name>
    <name evidence="8" type="ORF">NCTC949_01273</name>
    <name evidence="7" type="ORF">UL82_03550</name>
</gene>
<dbReference type="Pfam" id="PF01810">
    <property type="entry name" value="LysE"/>
    <property type="match status" value="1"/>
</dbReference>
<evidence type="ECO:0000313" key="9">
    <source>
        <dbReference type="Proteomes" id="UP000033457"/>
    </source>
</evidence>
<feature type="transmembrane region" description="Helical" evidence="6">
    <location>
        <begin position="116"/>
        <end position="137"/>
    </location>
</feature>
<proteinExistence type="predicted"/>
<evidence type="ECO:0000313" key="10">
    <source>
        <dbReference type="Proteomes" id="UP000271380"/>
    </source>
</evidence>
<dbReference type="AlphaFoldDB" id="A0A0F6QZ40"/>
<name>A0A0F6QZ40_9CORY</name>
<evidence type="ECO:0000256" key="4">
    <source>
        <dbReference type="ARBA" id="ARBA00022989"/>
    </source>
</evidence>
<reference evidence="8 10" key="2">
    <citation type="submission" date="2018-12" db="EMBL/GenBank/DDBJ databases">
        <authorList>
            <consortium name="Pathogen Informatics"/>
        </authorList>
    </citation>
    <scope>NUCLEOTIDE SEQUENCE [LARGE SCALE GENOMIC DNA]</scope>
    <source>
        <strain evidence="8 10">NCTC949</strain>
    </source>
</reference>
<keyword evidence="3 6" id="KW-0812">Transmembrane</keyword>
<dbReference type="PANTHER" id="PTHR30086:SF20">
    <property type="entry name" value="ARGININE EXPORTER PROTEIN ARGO-RELATED"/>
    <property type="match status" value="1"/>
</dbReference>
<dbReference type="KEGG" id="cku:UL82_03550"/>
<dbReference type="Proteomes" id="UP000033457">
    <property type="component" value="Chromosome"/>
</dbReference>
<keyword evidence="2" id="KW-1003">Cell membrane</keyword>
<evidence type="ECO:0000313" key="8">
    <source>
        <dbReference type="EMBL" id="VEH06721.1"/>
    </source>
</evidence>
<feature type="transmembrane region" description="Helical" evidence="6">
    <location>
        <begin position="70"/>
        <end position="90"/>
    </location>
</feature>
<feature type="transmembrane region" description="Helical" evidence="6">
    <location>
        <begin position="189"/>
        <end position="210"/>
    </location>
</feature>
<keyword evidence="5 6" id="KW-0472">Membrane</keyword>
<evidence type="ECO:0000256" key="2">
    <source>
        <dbReference type="ARBA" id="ARBA00022475"/>
    </source>
</evidence>
<evidence type="ECO:0000256" key="6">
    <source>
        <dbReference type="SAM" id="Phobius"/>
    </source>
</evidence>
<dbReference type="EMBL" id="CP011312">
    <property type="protein sequence ID" value="AKE40917.1"/>
    <property type="molecule type" value="Genomic_DNA"/>
</dbReference>
<feature type="transmembrane region" description="Helical" evidence="6">
    <location>
        <begin position="6"/>
        <end position="27"/>
    </location>
</feature>
<keyword evidence="4 6" id="KW-1133">Transmembrane helix</keyword>
<dbReference type="GO" id="GO:0015171">
    <property type="term" value="F:amino acid transmembrane transporter activity"/>
    <property type="evidence" value="ECO:0007669"/>
    <property type="project" value="TreeGrafter"/>
</dbReference>
<dbReference type="EMBL" id="LR134377">
    <property type="protein sequence ID" value="VEH06721.1"/>
    <property type="molecule type" value="Genomic_DNA"/>
</dbReference>
<dbReference type="STRING" id="35755.UL82_03550"/>
<dbReference type="HOGENOM" id="CLU_079569_0_1_11"/>
<evidence type="ECO:0000256" key="3">
    <source>
        <dbReference type="ARBA" id="ARBA00022692"/>
    </source>
</evidence>
<comment type="subcellular location">
    <subcellularLocation>
        <location evidence="1">Cell membrane</location>
        <topology evidence="1">Multi-pass membrane protein</topology>
    </subcellularLocation>
</comment>
<protein>
    <submittedName>
        <fullName evidence="7 8">Threonine efflux protein</fullName>
    </submittedName>
</protein>
<feature type="transmembrane region" description="Helical" evidence="6">
    <location>
        <begin position="39"/>
        <end position="64"/>
    </location>
</feature>
<evidence type="ECO:0000313" key="7">
    <source>
        <dbReference type="EMBL" id="AKE40917.1"/>
    </source>
</evidence>
<evidence type="ECO:0000256" key="5">
    <source>
        <dbReference type="ARBA" id="ARBA00023136"/>
    </source>
</evidence>
<dbReference type="PANTHER" id="PTHR30086">
    <property type="entry name" value="ARGININE EXPORTER PROTEIN ARGO"/>
    <property type="match status" value="1"/>
</dbReference>
<dbReference type="RefSeq" id="WP_046439032.1">
    <property type="nucleotide sequence ID" value="NZ_CP011312.1"/>
</dbReference>
<organism evidence="7 9">
    <name type="scientific">Corynebacterium kutscheri</name>
    <dbReference type="NCBI Taxonomy" id="35755"/>
    <lineage>
        <taxon>Bacteria</taxon>
        <taxon>Bacillati</taxon>
        <taxon>Actinomycetota</taxon>
        <taxon>Actinomycetes</taxon>
        <taxon>Mycobacteriales</taxon>
        <taxon>Corynebacteriaceae</taxon>
        <taxon>Corynebacterium</taxon>
    </lineage>
</organism>
<dbReference type="OrthoDB" id="9784202at2"/>